<dbReference type="Pfam" id="PF00026">
    <property type="entry name" value="Asp"/>
    <property type="match status" value="1"/>
</dbReference>
<dbReference type="InterPro" id="IPR001461">
    <property type="entry name" value="Aspartic_peptidase_A1"/>
</dbReference>
<comment type="caution">
    <text evidence="5">The sequence shown here is derived from an EMBL/GenBank/DDBJ whole genome shotgun (WGS) entry which is preliminary data.</text>
</comment>
<evidence type="ECO:0000256" key="1">
    <source>
        <dbReference type="ARBA" id="ARBA00007447"/>
    </source>
</evidence>
<dbReference type="Gene3D" id="2.40.70.10">
    <property type="entry name" value="Acid Proteases"/>
    <property type="match status" value="2"/>
</dbReference>
<dbReference type="PRINTS" id="PR00792">
    <property type="entry name" value="PEPSIN"/>
</dbReference>
<dbReference type="InterPro" id="IPR033121">
    <property type="entry name" value="PEPTIDASE_A1"/>
</dbReference>
<dbReference type="PANTHER" id="PTHR47966:SF65">
    <property type="entry name" value="ASPARTIC-TYPE ENDOPEPTIDASE"/>
    <property type="match status" value="1"/>
</dbReference>
<feature type="region of interest" description="Disordered" evidence="2">
    <location>
        <begin position="524"/>
        <end position="554"/>
    </location>
</feature>
<feature type="region of interest" description="Disordered" evidence="2">
    <location>
        <begin position="665"/>
        <end position="748"/>
    </location>
</feature>
<keyword evidence="6" id="KW-1185">Reference proteome</keyword>
<organism evidence="5 6">
    <name type="scientific">Trichoderma ghanense</name>
    <dbReference type="NCBI Taxonomy" id="65468"/>
    <lineage>
        <taxon>Eukaryota</taxon>
        <taxon>Fungi</taxon>
        <taxon>Dikarya</taxon>
        <taxon>Ascomycota</taxon>
        <taxon>Pezizomycotina</taxon>
        <taxon>Sordariomycetes</taxon>
        <taxon>Hypocreomycetidae</taxon>
        <taxon>Hypocreales</taxon>
        <taxon>Hypocreaceae</taxon>
        <taxon>Trichoderma</taxon>
    </lineage>
</organism>
<feature type="region of interest" description="Disordered" evidence="2">
    <location>
        <begin position="422"/>
        <end position="472"/>
    </location>
</feature>
<dbReference type="GeneID" id="300575686"/>
<evidence type="ECO:0000313" key="6">
    <source>
        <dbReference type="Proteomes" id="UP001642720"/>
    </source>
</evidence>
<feature type="signal peptide" evidence="3">
    <location>
        <begin position="1"/>
        <end position="26"/>
    </location>
</feature>
<keyword evidence="3" id="KW-0732">Signal</keyword>
<sequence length="776" mass="79568">MRSTLYGLAALPLAAHALEFIDDAIAQQNGIMRYTLTTSKGATSKHLHRRQDSADLQSQQTGYFYSIQLEIGTPPQAVSVNFDTGSSELWVNPVCSKATDPAFCKTFGQYNLSTTYVDAKAPGGIKYGTGFVDFNYGYDYVQLGSLRINQQVFGVATDSEFASVGILGAGPDLSGWTSPYPFVIDNLVKQGFIKSRAFSLDIRGLDSDRGSVTYGGIDIKKFSGPLAKKPIIPAAQSPDGYTRYWVNMDGMSITKEDGSKLEIFDKPNGQPVLLDSGYTVSTLPGPLMDKILEGFPSARLESTSGDYIVDCDIIDTPGRVNFKFGNVVVDVEYRDFIWQQPDLGICKLGVSQDDNFPVLGDTFLRAAYVVFDWDNQDIHIAANEDCGTELIPIGSGPDAVPASAIGKCSPSVKNGATTSAAETTATSAAATTSELATTTSEAATTSAAAETTSVPLTTAPATTGALPTTSHRFSNGTAPYPIPSLSSAAAAYPVPSLSSAAAAYPVPSLSSAAAAGSSTVLSESSTDAAAPGTTSAAAASGTDSGSGAATTPSATYTSTFTTTNVYTVTSCPPSVTNCPVGHVTTEIVTSYTTWCPVENGPHPTAPPRPAAPEITATFTLPNTYTCSQGKDTCSNPQTAPHVIVVTPIVTQTAPVVIPGAAVPTSSSVAASSPVSPSVVPSPTAPVATSPAQSAYYPPPPPPEHAVSSPAASAPAITPAPVPFPTGGLTTVIAPGSTGVPSQPAQSGLPPVPAGAAGFRAPAMVALLAGAVAAALL</sequence>
<feature type="compositionally biased region" description="Low complexity" evidence="2">
    <location>
        <begin position="704"/>
        <end position="716"/>
    </location>
</feature>
<protein>
    <submittedName>
        <fullName evidence="5">Aspartic proteinase MKC7</fullName>
    </submittedName>
</protein>
<reference evidence="5 6" key="1">
    <citation type="submission" date="2018-01" db="EMBL/GenBank/DDBJ databases">
        <title>Genome characterization of the sugarcane-associated fungus Trichoderma ghanense CCMA-1212 and their application in lignocelulose bioconversion.</title>
        <authorList>
            <person name="Steindorff A.S."/>
            <person name="Mendes T.D."/>
            <person name="Vilela E.S.D."/>
            <person name="Rodrigues D.S."/>
            <person name="Formighieri E.F."/>
            <person name="Melo I.S."/>
            <person name="Favaro L.C.L."/>
        </authorList>
    </citation>
    <scope>NUCLEOTIDE SEQUENCE [LARGE SCALE GENOMIC DNA]</scope>
    <source>
        <strain evidence="5 6">CCMA-1212</strain>
    </source>
</reference>
<feature type="domain" description="Peptidase A1" evidence="4">
    <location>
        <begin position="65"/>
        <end position="381"/>
    </location>
</feature>
<proteinExistence type="inferred from homology"/>
<evidence type="ECO:0000256" key="2">
    <source>
        <dbReference type="SAM" id="MobiDB-lite"/>
    </source>
</evidence>
<feature type="compositionally biased region" description="Low complexity" evidence="2">
    <location>
        <begin position="422"/>
        <end position="469"/>
    </location>
</feature>
<feature type="chain" id="PRO_5045856995" evidence="3">
    <location>
        <begin position="27"/>
        <end position="776"/>
    </location>
</feature>
<evidence type="ECO:0000313" key="5">
    <source>
        <dbReference type="EMBL" id="TFB04532.1"/>
    </source>
</evidence>
<dbReference type="RefSeq" id="XP_073560733.1">
    <property type="nucleotide sequence ID" value="XM_073701236.1"/>
</dbReference>
<dbReference type="Proteomes" id="UP001642720">
    <property type="component" value="Unassembled WGS sequence"/>
</dbReference>
<dbReference type="InterPro" id="IPR021109">
    <property type="entry name" value="Peptidase_aspartic_dom_sf"/>
</dbReference>
<gene>
    <name evidence="5" type="ORF">CCMA1212_003907</name>
</gene>
<dbReference type="PROSITE" id="PS51767">
    <property type="entry name" value="PEPTIDASE_A1"/>
    <property type="match status" value="1"/>
</dbReference>
<name>A0ABY2HAH6_9HYPO</name>
<dbReference type="PANTHER" id="PTHR47966">
    <property type="entry name" value="BETA-SITE APP-CLEAVING ENZYME, ISOFORM A-RELATED"/>
    <property type="match status" value="1"/>
</dbReference>
<feature type="compositionally biased region" description="Low complexity" evidence="2">
    <location>
        <begin position="665"/>
        <end position="695"/>
    </location>
</feature>
<comment type="similarity">
    <text evidence="1">Belongs to the peptidase A1 family.</text>
</comment>
<dbReference type="SUPFAM" id="SSF50630">
    <property type="entry name" value="Acid proteases"/>
    <property type="match status" value="1"/>
</dbReference>
<accession>A0ABY2HAH6</accession>
<evidence type="ECO:0000256" key="3">
    <source>
        <dbReference type="SAM" id="SignalP"/>
    </source>
</evidence>
<dbReference type="EMBL" id="PPTA01000004">
    <property type="protein sequence ID" value="TFB04532.1"/>
    <property type="molecule type" value="Genomic_DNA"/>
</dbReference>
<evidence type="ECO:0000259" key="4">
    <source>
        <dbReference type="PROSITE" id="PS51767"/>
    </source>
</evidence>